<evidence type="ECO:0000313" key="1">
    <source>
        <dbReference type="EMBL" id="QYC10685.1"/>
    </source>
</evidence>
<sequence length="72" mass="8030">MTRYLESLQRRSSVHNVEVTEGGFVIVRKAPDCRAFDGLAREVIKSAGRDYVALPFTDGAVGYARIIILLFN</sequence>
<organism evidence="1 2">
    <name type="scientific">Brevundimonas nasdae</name>
    <dbReference type="NCBI Taxonomy" id="172043"/>
    <lineage>
        <taxon>Bacteria</taxon>
        <taxon>Pseudomonadati</taxon>
        <taxon>Pseudomonadota</taxon>
        <taxon>Alphaproteobacteria</taxon>
        <taxon>Caulobacterales</taxon>
        <taxon>Caulobacteraceae</taxon>
        <taxon>Brevundimonas</taxon>
    </lineage>
</organism>
<dbReference type="EMBL" id="CP080034">
    <property type="protein sequence ID" value="QYC10685.1"/>
    <property type="molecule type" value="Genomic_DNA"/>
</dbReference>
<protein>
    <submittedName>
        <fullName evidence="1">Uncharacterized protein</fullName>
    </submittedName>
</protein>
<dbReference type="GeneID" id="94373882"/>
<dbReference type="Proteomes" id="UP000824334">
    <property type="component" value="Chromosome"/>
</dbReference>
<evidence type="ECO:0000313" key="2">
    <source>
        <dbReference type="Proteomes" id="UP000824334"/>
    </source>
</evidence>
<dbReference type="RefSeq" id="WP_219353425.1">
    <property type="nucleotide sequence ID" value="NZ_CP080034.1"/>
</dbReference>
<name>A0ABX8THJ2_9CAUL</name>
<accession>A0ABX8THJ2</accession>
<reference evidence="1 2" key="1">
    <citation type="submission" date="2021-07" db="EMBL/GenBank/DDBJ databases">
        <title>Isolation and characterization of bacteria from a gold mining with a capacity of golden bioaccumulation.</title>
        <authorList>
            <person name="Yang X.J."/>
        </authorList>
    </citation>
    <scope>NUCLEOTIDE SEQUENCE [LARGE SCALE GENOMIC DNA]</scope>
    <source>
        <strain evidence="1 2">Au29</strain>
    </source>
</reference>
<proteinExistence type="predicted"/>
<gene>
    <name evidence="1" type="ORF">KWG56_01300</name>
</gene>
<keyword evidence="2" id="KW-1185">Reference proteome</keyword>